<evidence type="ECO:0000313" key="9">
    <source>
        <dbReference type="Proteomes" id="UP001501624"/>
    </source>
</evidence>
<dbReference type="InterPro" id="IPR032387">
    <property type="entry name" value="ACAS_N"/>
</dbReference>
<feature type="domain" description="AMP-dependent synthetase/ligase" evidence="5">
    <location>
        <begin position="102"/>
        <end position="469"/>
    </location>
</feature>
<dbReference type="Pfam" id="PF00501">
    <property type="entry name" value="AMP-binding"/>
    <property type="match status" value="1"/>
</dbReference>
<keyword evidence="4" id="KW-0067">ATP-binding</keyword>
<dbReference type="NCBIfam" id="NF002937">
    <property type="entry name" value="PRK03584.1"/>
    <property type="match status" value="1"/>
</dbReference>
<dbReference type="GO" id="GO:0016874">
    <property type="term" value="F:ligase activity"/>
    <property type="evidence" value="ECO:0007669"/>
    <property type="project" value="UniProtKB-KW"/>
</dbReference>
<dbReference type="Pfam" id="PF13193">
    <property type="entry name" value="AMP-binding_C"/>
    <property type="match status" value="1"/>
</dbReference>
<evidence type="ECO:0000259" key="5">
    <source>
        <dbReference type="Pfam" id="PF00501"/>
    </source>
</evidence>
<dbReference type="Gene3D" id="3.30.300.30">
    <property type="match status" value="1"/>
</dbReference>
<dbReference type="EMBL" id="BAABCM010000022">
    <property type="protein sequence ID" value="GAA3853892.1"/>
    <property type="molecule type" value="Genomic_DNA"/>
</dbReference>
<accession>A0ABP7JV80</accession>
<dbReference type="Pfam" id="PF16177">
    <property type="entry name" value="ACAS_N"/>
    <property type="match status" value="1"/>
</dbReference>
<evidence type="ECO:0000313" key="8">
    <source>
        <dbReference type="EMBL" id="GAA3853892.1"/>
    </source>
</evidence>
<dbReference type="RefSeq" id="WP_237339050.1">
    <property type="nucleotide sequence ID" value="NZ_BAABCM010000022.1"/>
</dbReference>
<keyword evidence="9" id="KW-1185">Reference proteome</keyword>
<evidence type="ECO:0000259" key="7">
    <source>
        <dbReference type="Pfam" id="PF16177"/>
    </source>
</evidence>
<comment type="caution">
    <text evidence="8">The sequence shown here is derived from an EMBL/GenBank/DDBJ whole genome shotgun (WGS) entry which is preliminary data.</text>
</comment>
<dbReference type="InterPro" id="IPR000873">
    <property type="entry name" value="AMP-dep_synth/lig_dom"/>
</dbReference>
<dbReference type="InterPro" id="IPR045851">
    <property type="entry name" value="AMP-bd_C_sf"/>
</dbReference>
<dbReference type="SUPFAM" id="SSF56801">
    <property type="entry name" value="Acetyl-CoA synthetase-like"/>
    <property type="match status" value="1"/>
</dbReference>
<dbReference type="NCBIfam" id="TIGR01217">
    <property type="entry name" value="ac_ac_CoA_syn"/>
    <property type="match status" value="1"/>
</dbReference>
<dbReference type="PANTHER" id="PTHR42921:SF1">
    <property type="entry name" value="ACETOACETYL-COA SYNTHETASE"/>
    <property type="match status" value="1"/>
</dbReference>
<dbReference type="InterPro" id="IPR020845">
    <property type="entry name" value="AMP-binding_CS"/>
</dbReference>
<feature type="domain" description="AMP-binding enzyme C-terminal" evidence="6">
    <location>
        <begin position="540"/>
        <end position="611"/>
    </location>
</feature>
<dbReference type="InterPro" id="IPR025110">
    <property type="entry name" value="AMP-bd_C"/>
</dbReference>
<dbReference type="PROSITE" id="PS00455">
    <property type="entry name" value="AMP_BINDING"/>
    <property type="match status" value="1"/>
</dbReference>
<dbReference type="Gene3D" id="3.40.50.12780">
    <property type="entry name" value="N-terminal domain of ligase-like"/>
    <property type="match status" value="1"/>
</dbReference>
<sequence>MEHRGVVVSAEVWTPTAQAAAEATITAFARFAGRRGGPPPGASYEELWRWSVDDTAEFWNAVAEFCEVAWDTPPDAVTDGAPMPETRWFPGGRLNYAAQVFRTPRTGAAVVGHDETGISQTLTWAELEAQVSGLAATLAGLGVRAGDRVAGYLPDRPEAIVAFLATASVGAVWAGCGTDLAGDAARARLAQLDPAVLIAASGHHHRGQWIDRTTDVRKLREGLPTLRATVLVGDGHPTDGTTLTWAQAVSPPAQRVEPVPVPAEHPLWVLFTSGTTGPPKGIVHSHAGVVVEHLKTLSLHLEVRPGDQFFWYTTLNWMMWNLRVGGLLRGATVHCFDGAPTVRALWQVAERGGVTHLGLSPGYLSASRDAGLHPAADFDLPALRVVGCTGSVLTAPLHQWAAEELGREVLVGSTTGGTDVVSGFAGFALTVPIRAGEIAVRCLGVDLQAWSADRKPLTDAVGELVVTSPMPSMPLRFWNDPDGSRYRGAYFEEFPGVWRHGDWVTVTGRGSVIVHGRSDATLNRHGIRMGSADICQAAEDLPEVGEALVVGIEEPDGGYWMPMFVTLSGGRHLDEELAAAVRAAVRDRVSPRHVPDEVIEAPGIPHTRTGKKLEVPVKNILRGFTGTVQKDAVDRPELLEFYRQTGENRRRTR</sequence>
<evidence type="ECO:0000256" key="2">
    <source>
        <dbReference type="ARBA" id="ARBA00022598"/>
    </source>
</evidence>
<keyword evidence="2 8" id="KW-0436">Ligase</keyword>
<proteinExistence type="inferred from homology"/>
<protein>
    <submittedName>
        <fullName evidence="8">Acetoacetate--CoA ligase</fullName>
    </submittedName>
</protein>
<evidence type="ECO:0000256" key="3">
    <source>
        <dbReference type="ARBA" id="ARBA00022741"/>
    </source>
</evidence>
<name>A0ABP7JV80_9PSEU</name>
<feature type="domain" description="Acetyl-coenzyme A synthetase N-terminal" evidence="7">
    <location>
        <begin position="44"/>
        <end position="98"/>
    </location>
</feature>
<gene>
    <name evidence="8" type="ORF">GCM10022380_84700</name>
</gene>
<dbReference type="PANTHER" id="PTHR42921">
    <property type="entry name" value="ACETOACETYL-COA SYNTHETASE"/>
    <property type="match status" value="1"/>
</dbReference>
<comment type="similarity">
    <text evidence="1">Belongs to the ATP-dependent AMP-binding enzyme family.</text>
</comment>
<dbReference type="InterPro" id="IPR042099">
    <property type="entry name" value="ANL_N_sf"/>
</dbReference>
<dbReference type="InterPro" id="IPR005914">
    <property type="entry name" value="Acac_CoA_synth"/>
</dbReference>
<organism evidence="8 9">
    <name type="scientific">Amycolatopsis tucumanensis</name>
    <dbReference type="NCBI Taxonomy" id="401106"/>
    <lineage>
        <taxon>Bacteria</taxon>
        <taxon>Bacillati</taxon>
        <taxon>Actinomycetota</taxon>
        <taxon>Actinomycetes</taxon>
        <taxon>Pseudonocardiales</taxon>
        <taxon>Pseudonocardiaceae</taxon>
        <taxon>Amycolatopsis</taxon>
    </lineage>
</organism>
<evidence type="ECO:0000259" key="6">
    <source>
        <dbReference type="Pfam" id="PF13193"/>
    </source>
</evidence>
<reference evidence="9" key="1">
    <citation type="journal article" date="2019" name="Int. J. Syst. Evol. Microbiol.">
        <title>The Global Catalogue of Microorganisms (GCM) 10K type strain sequencing project: providing services to taxonomists for standard genome sequencing and annotation.</title>
        <authorList>
            <consortium name="The Broad Institute Genomics Platform"/>
            <consortium name="The Broad Institute Genome Sequencing Center for Infectious Disease"/>
            <person name="Wu L."/>
            <person name="Ma J."/>
        </authorList>
    </citation>
    <scope>NUCLEOTIDE SEQUENCE [LARGE SCALE GENOMIC DNA]</scope>
    <source>
        <strain evidence="9">JCM 17017</strain>
    </source>
</reference>
<evidence type="ECO:0000256" key="1">
    <source>
        <dbReference type="ARBA" id="ARBA00006432"/>
    </source>
</evidence>
<keyword evidence="3" id="KW-0547">Nucleotide-binding</keyword>
<dbReference type="Proteomes" id="UP001501624">
    <property type="component" value="Unassembled WGS sequence"/>
</dbReference>
<evidence type="ECO:0000256" key="4">
    <source>
        <dbReference type="ARBA" id="ARBA00022840"/>
    </source>
</evidence>